<protein>
    <submittedName>
        <fullName evidence="5">Uncharacterized protein</fullName>
    </submittedName>
</protein>
<evidence type="ECO:0000256" key="1">
    <source>
        <dbReference type="ARBA" id="ARBA00022737"/>
    </source>
</evidence>
<evidence type="ECO:0000313" key="7">
    <source>
        <dbReference type="Proteomes" id="UP000789595"/>
    </source>
</evidence>
<keyword evidence="7" id="KW-1185">Reference proteome</keyword>
<dbReference type="PROSITE" id="PS50005">
    <property type="entry name" value="TPR"/>
    <property type="match status" value="1"/>
</dbReference>
<dbReference type="InterPro" id="IPR019734">
    <property type="entry name" value="TPR_rpt"/>
</dbReference>
<dbReference type="EMBL" id="CAKKNE010000001">
    <property type="protein sequence ID" value="CAH0366410.1"/>
    <property type="molecule type" value="Genomic_DNA"/>
</dbReference>
<keyword evidence="2 3" id="KW-0802">TPR repeat</keyword>
<dbReference type="Proteomes" id="UP000789595">
    <property type="component" value="Unassembled WGS sequence"/>
</dbReference>
<dbReference type="SMART" id="SM00028">
    <property type="entry name" value="TPR"/>
    <property type="match status" value="2"/>
</dbReference>
<dbReference type="AlphaFoldDB" id="A0A7S4A450"/>
<feature type="region of interest" description="Disordered" evidence="4">
    <location>
        <begin position="272"/>
        <end position="296"/>
    </location>
</feature>
<keyword evidence="1" id="KW-0677">Repeat</keyword>
<name>A0A7S4A450_9STRA</name>
<reference evidence="6" key="2">
    <citation type="submission" date="2021-11" db="EMBL/GenBank/DDBJ databases">
        <authorList>
            <consortium name="Genoscope - CEA"/>
            <person name="William W."/>
        </authorList>
    </citation>
    <scope>NUCLEOTIDE SEQUENCE</scope>
</reference>
<evidence type="ECO:0000313" key="5">
    <source>
        <dbReference type="EMBL" id="CAE0702888.1"/>
    </source>
</evidence>
<evidence type="ECO:0000256" key="3">
    <source>
        <dbReference type="PROSITE-ProRule" id="PRU00339"/>
    </source>
</evidence>
<feature type="repeat" description="TPR" evidence="3">
    <location>
        <begin position="187"/>
        <end position="220"/>
    </location>
</feature>
<evidence type="ECO:0000256" key="4">
    <source>
        <dbReference type="SAM" id="MobiDB-lite"/>
    </source>
</evidence>
<evidence type="ECO:0000256" key="2">
    <source>
        <dbReference type="ARBA" id="ARBA00022803"/>
    </source>
</evidence>
<reference evidence="5" key="1">
    <citation type="submission" date="2021-01" db="EMBL/GenBank/DDBJ databases">
        <authorList>
            <person name="Corre E."/>
            <person name="Pelletier E."/>
            <person name="Niang G."/>
            <person name="Scheremetjew M."/>
            <person name="Finn R."/>
            <person name="Kale V."/>
            <person name="Holt S."/>
            <person name="Cochrane G."/>
            <person name="Meng A."/>
            <person name="Brown T."/>
            <person name="Cohen L."/>
        </authorList>
    </citation>
    <scope>NUCLEOTIDE SEQUENCE</scope>
    <source>
        <strain evidence="5">CCMP1756</strain>
    </source>
</reference>
<dbReference type="SUPFAM" id="SSF48452">
    <property type="entry name" value="TPR-like"/>
    <property type="match status" value="1"/>
</dbReference>
<dbReference type="EMBL" id="HBIW01021258">
    <property type="protein sequence ID" value="CAE0702888.1"/>
    <property type="molecule type" value="Transcribed_RNA"/>
</dbReference>
<dbReference type="Gene3D" id="1.25.40.10">
    <property type="entry name" value="Tetratricopeptide repeat domain"/>
    <property type="match status" value="1"/>
</dbReference>
<dbReference type="GO" id="GO:0051879">
    <property type="term" value="F:Hsp90 protein binding"/>
    <property type="evidence" value="ECO:0007669"/>
    <property type="project" value="TreeGrafter"/>
</dbReference>
<dbReference type="PANTHER" id="PTHR22904">
    <property type="entry name" value="TPR REPEAT CONTAINING PROTEIN"/>
    <property type="match status" value="1"/>
</dbReference>
<sequence>MGKKKGKADAAPTGKPVPTFYVSPHYADDDKAVVKLPKALCTCWRNICEKKLETCEVCCYSPRNASRHYQVLNAPSPERVDLSPRLERVKLETAAAGGQARSQVFGDRLESDAGVVAPKGSRLADLREEQLGELLCRYTDAVERDKLLGVERPDILIRRAALLSAAGEHERAKSDAQEAVRLVPTMAVAHFRVGVAEFELENYEAAVRAFAEGLKASPGSCDLRRARDAALVALRARPGRLEALHAAQRRREREANEMVMLKINKLTAAKAAARRIKEKSQGSRPGSRASSRQSSR</sequence>
<organism evidence="5">
    <name type="scientific">Pelagomonas calceolata</name>
    <dbReference type="NCBI Taxonomy" id="35677"/>
    <lineage>
        <taxon>Eukaryota</taxon>
        <taxon>Sar</taxon>
        <taxon>Stramenopiles</taxon>
        <taxon>Ochrophyta</taxon>
        <taxon>Pelagophyceae</taxon>
        <taxon>Pelagomonadales</taxon>
        <taxon>Pelagomonadaceae</taxon>
        <taxon>Pelagomonas</taxon>
    </lineage>
</organism>
<gene>
    <name evidence="5" type="ORF">PCAL00307_LOCUS18333</name>
    <name evidence="6" type="ORF">PECAL_1P29020</name>
</gene>
<dbReference type="OrthoDB" id="2423701at2759"/>
<dbReference type="InterPro" id="IPR011990">
    <property type="entry name" value="TPR-like_helical_dom_sf"/>
</dbReference>
<evidence type="ECO:0000313" key="6">
    <source>
        <dbReference type="EMBL" id="CAH0366410.1"/>
    </source>
</evidence>
<dbReference type="PANTHER" id="PTHR22904:SF523">
    <property type="entry name" value="STRESS-INDUCED-PHOSPHOPROTEIN 1"/>
    <property type="match status" value="1"/>
</dbReference>
<feature type="compositionally biased region" description="Polar residues" evidence="4">
    <location>
        <begin position="282"/>
        <end position="296"/>
    </location>
</feature>
<proteinExistence type="predicted"/>
<accession>A0A7S4A450</accession>